<protein>
    <submittedName>
        <fullName evidence="2">Related to Ribonuclease Z / related to thiamin pyrophosphokinase 1</fullName>
    </submittedName>
</protein>
<dbReference type="OMA" id="EEWREPC"/>
<name>G4TVV8_SERID</name>
<gene>
    <name evidence="2" type="ORF">PIIN_09432</name>
</gene>
<dbReference type="PANTHER" id="PTHR46018">
    <property type="entry name" value="ZINC PHOSPHODIESTERASE ELAC PROTEIN 1"/>
    <property type="match status" value="1"/>
</dbReference>
<keyword evidence="2" id="KW-0808">Transferase</keyword>
<dbReference type="GO" id="GO:0042781">
    <property type="term" value="F:3'-tRNA processing endoribonuclease activity"/>
    <property type="evidence" value="ECO:0007669"/>
    <property type="project" value="TreeGrafter"/>
</dbReference>
<keyword evidence="2" id="KW-0418">Kinase</keyword>
<feature type="region of interest" description="Disordered" evidence="1">
    <location>
        <begin position="265"/>
        <end position="287"/>
    </location>
</feature>
<accession>G4TVV8</accession>
<organism evidence="2 3">
    <name type="scientific">Serendipita indica (strain DSM 11827)</name>
    <name type="common">Root endophyte fungus</name>
    <name type="synonym">Piriformospora indica</name>
    <dbReference type="NCBI Taxonomy" id="1109443"/>
    <lineage>
        <taxon>Eukaryota</taxon>
        <taxon>Fungi</taxon>
        <taxon>Dikarya</taxon>
        <taxon>Basidiomycota</taxon>
        <taxon>Agaricomycotina</taxon>
        <taxon>Agaricomycetes</taxon>
        <taxon>Sebacinales</taxon>
        <taxon>Serendipitaceae</taxon>
        <taxon>Serendipita</taxon>
    </lineage>
</organism>
<proteinExistence type="predicted"/>
<dbReference type="AlphaFoldDB" id="G4TVV8"/>
<comment type="caution">
    <text evidence="2">The sequence shown here is derived from an EMBL/GenBank/DDBJ whole genome shotgun (WGS) entry which is preliminary data.</text>
</comment>
<sequence>MYGGTDSPFSPGGSSHSPIRMHVYGPPGIRKFVRFNLQITEVGLFGKFAVHELLQMGEAPSTGCKNEDMHENEVAGQDLIAGEDGLWRNILEAGEWSVDAGPVTHRTRSLGYVFRERDSSSIGGAAYIAAIDANDAQLRANGHRNPRSLLSVLLKKRQPVSLPDGTVLEPPPLDIPGRKIVILGDTSNSDKMIPIAMDASALVHECTNAYIPRNVANNVRGMNGRGTEEIVKAKAISRGHSTANMAGEFAKKIRARRLYMNHFSTRFSPGGQSPHPGIGRGKPSSAQKEAALVMAEIERQASEAWGLGKACFPHHHLPHFR</sequence>
<evidence type="ECO:0000313" key="3">
    <source>
        <dbReference type="Proteomes" id="UP000007148"/>
    </source>
</evidence>
<evidence type="ECO:0000256" key="1">
    <source>
        <dbReference type="SAM" id="MobiDB-lite"/>
    </source>
</evidence>
<dbReference type="Gene3D" id="3.60.15.10">
    <property type="entry name" value="Ribonuclease Z/Hydroxyacylglutathione hydrolase-like"/>
    <property type="match status" value="1"/>
</dbReference>
<reference evidence="2 3" key="1">
    <citation type="journal article" date="2011" name="PLoS Pathog.">
        <title>Endophytic Life Strategies Decoded by Genome and Transcriptome Analyses of the Mutualistic Root Symbiont Piriformospora indica.</title>
        <authorList>
            <person name="Zuccaro A."/>
            <person name="Lahrmann U."/>
            <person name="Guldener U."/>
            <person name="Langen G."/>
            <person name="Pfiffi S."/>
            <person name="Biedenkopf D."/>
            <person name="Wong P."/>
            <person name="Samans B."/>
            <person name="Grimm C."/>
            <person name="Basiewicz M."/>
            <person name="Murat C."/>
            <person name="Martin F."/>
            <person name="Kogel K.H."/>
        </authorList>
    </citation>
    <scope>NUCLEOTIDE SEQUENCE [LARGE SCALE GENOMIC DNA]</scope>
    <source>
        <strain evidence="2 3">DSM 11827</strain>
    </source>
</reference>
<dbReference type="PANTHER" id="PTHR46018:SF2">
    <property type="entry name" value="ZINC PHOSPHODIESTERASE ELAC PROTEIN 1"/>
    <property type="match status" value="1"/>
</dbReference>
<dbReference type="GO" id="GO:0016301">
    <property type="term" value="F:kinase activity"/>
    <property type="evidence" value="ECO:0007669"/>
    <property type="project" value="UniProtKB-KW"/>
</dbReference>
<keyword evidence="3" id="KW-1185">Reference proteome</keyword>
<dbReference type="STRING" id="1109443.G4TVV8"/>
<dbReference type="SUPFAM" id="SSF56281">
    <property type="entry name" value="Metallo-hydrolase/oxidoreductase"/>
    <property type="match status" value="1"/>
</dbReference>
<dbReference type="eggNOG" id="KOG2121">
    <property type="taxonomic scope" value="Eukaryota"/>
</dbReference>
<dbReference type="InParanoid" id="G4TVV8"/>
<dbReference type="InterPro" id="IPR036866">
    <property type="entry name" value="RibonucZ/Hydroxyglut_hydro"/>
</dbReference>
<dbReference type="Proteomes" id="UP000007148">
    <property type="component" value="Unassembled WGS sequence"/>
</dbReference>
<dbReference type="GO" id="GO:0005634">
    <property type="term" value="C:nucleus"/>
    <property type="evidence" value="ECO:0007669"/>
    <property type="project" value="TreeGrafter"/>
</dbReference>
<dbReference type="EMBL" id="CAFZ01000451">
    <property type="protein sequence ID" value="CCA75449.1"/>
    <property type="molecule type" value="Genomic_DNA"/>
</dbReference>
<dbReference type="OrthoDB" id="527344at2759"/>
<evidence type="ECO:0000313" key="2">
    <source>
        <dbReference type="EMBL" id="CCA75449.1"/>
    </source>
</evidence>
<dbReference type="HOGENOM" id="CLU_031317_4_2_1"/>